<gene>
    <name evidence="2" type="ORF">SELMODRAFT_443865</name>
</gene>
<sequence length="611" mass="69844">MFPVNVEDRILVFLHVKALLRARSVCHRWKVVIDSKEFAKAKVETSRQHPLVLECTQHVQRHCLSLRIYNPFTGDDATVLPLPDPDFLPNWEPVASAGGLLCFSDRFLSGAQEGKFGVWNPLKRNSFVELPGISPIRFKANMKVSADDLSYTIYSPAGGGIDVFDSLTWSWRRHQEYSPPDGWALWMRSAPYTWLLEGSTAYFVGVKGQQFGVIGCELGSNRCWIEHEWNIAPENMELLQAIVRHDNGDMIVFISETGFVSRPGSLERVHNFVCPQGSFRGELVTVFTGIQHKSLYLCTENHYRVGSLCVVADTERNKHLTLLDRVELFHLSSPPSVLRYSRLHFDLISQSRVCQFFPCRQAYPGGKMKRPPMRHKVERPKKVIIVEEGMGRRFVNLKEVPTAPPLEVLVILQMIELGIIERDIWHPILSSFGENEYFAMEDCAMTTVRAQAPLVRGYMAMLPKALVSLMQEAGCRDKEFWPDDYKLVDIAKRMCDKYDAMIPPEIAVQPKHVEEEDFTAKEYPYRACKILRGFLGERTIQLHVPQPETAFYDDKYLTTTPLEDFSGVRTEVPVALKLDDENLEALEDLLSYTIWSFREGLPILVPHLHAL</sequence>
<dbReference type="PANTHER" id="PTHR31672:SF2">
    <property type="entry name" value="F-BOX DOMAIN-CONTAINING PROTEIN"/>
    <property type="match status" value="1"/>
</dbReference>
<evidence type="ECO:0000259" key="1">
    <source>
        <dbReference type="PROSITE" id="PS50181"/>
    </source>
</evidence>
<dbReference type="PROSITE" id="PS50181">
    <property type="entry name" value="FBOX"/>
    <property type="match status" value="1"/>
</dbReference>
<dbReference type="Proteomes" id="UP000001514">
    <property type="component" value="Unassembled WGS sequence"/>
</dbReference>
<reference evidence="2 3" key="1">
    <citation type="journal article" date="2011" name="Science">
        <title>The Selaginella genome identifies genetic changes associated with the evolution of vascular plants.</title>
        <authorList>
            <person name="Banks J.A."/>
            <person name="Nishiyama T."/>
            <person name="Hasebe M."/>
            <person name="Bowman J.L."/>
            <person name="Gribskov M."/>
            <person name="dePamphilis C."/>
            <person name="Albert V.A."/>
            <person name="Aono N."/>
            <person name="Aoyama T."/>
            <person name="Ambrose B.A."/>
            <person name="Ashton N.W."/>
            <person name="Axtell M.J."/>
            <person name="Barker E."/>
            <person name="Barker M.S."/>
            <person name="Bennetzen J.L."/>
            <person name="Bonawitz N.D."/>
            <person name="Chapple C."/>
            <person name="Cheng C."/>
            <person name="Correa L.G."/>
            <person name="Dacre M."/>
            <person name="DeBarry J."/>
            <person name="Dreyer I."/>
            <person name="Elias M."/>
            <person name="Engstrom E.M."/>
            <person name="Estelle M."/>
            <person name="Feng L."/>
            <person name="Finet C."/>
            <person name="Floyd S.K."/>
            <person name="Frommer W.B."/>
            <person name="Fujita T."/>
            <person name="Gramzow L."/>
            <person name="Gutensohn M."/>
            <person name="Harholt J."/>
            <person name="Hattori M."/>
            <person name="Heyl A."/>
            <person name="Hirai T."/>
            <person name="Hiwatashi Y."/>
            <person name="Ishikawa M."/>
            <person name="Iwata M."/>
            <person name="Karol K.G."/>
            <person name="Koehler B."/>
            <person name="Kolukisaoglu U."/>
            <person name="Kubo M."/>
            <person name="Kurata T."/>
            <person name="Lalonde S."/>
            <person name="Li K."/>
            <person name="Li Y."/>
            <person name="Litt A."/>
            <person name="Lyons E."/>
            <person name="Manning G."/>
            <person name="Maruyama T."/>
            <person name="Michael T.P."/>
            <person name="Mikami K."/>
            <person name="Miyazaki S."/>
            <person name="Morinaga S."/>
            <person name="Murata T."/>
            <person name="Mueller-Roeber B."/>
            <person name="Nelson D.R."/>
            <person name="Obara M."/>
            <person name="Oguri Y."/>
            <person name="Olmstead R.G."/>
            <person name="Onodera N."/>
            <person name="Petersen B.L."/>
            <person name="Pils B."/>
            <person name="Prigge M."/>
            <person name="Rensing S.A."/>
            <person name="Riano-Pachon D.M."/>
            <person name="Roberts A.W."/>
            <person name="Sato Y."/>
            <person name="Scheller H.V."/>
            <person name="Schulz B."/>
            <person name="Schulz C."/>
            <person name="Shakirov E.V."/>
            <person name="Shibagaki N."/>
            <person name="Shinohara N."/>
            <person name="Shippen D.E."/>
            <person name="Soerensen I."/>
            <person name="Sotooka R."/>
            <person name="Sugimoto N."/>
            <person name="Sugita M."/>
            <person name="Sumikawa N."/>
            <person name="Tanurdzic M."/>
            <person name="Theissen G."/>
            <person name="Ulvskov P."/>
            <person name="Wakazuki S."/>
            <person name="Weng J.K."/>
            <person name="Willats W.W."/>
            <person name="Wipf D."/>
            <person name="Wolf P.G."/>
            <person name="Yang L."/>
            <person name="Zimmer A.D."/>
            <person name="Zhu Q."/>
            <person name="Mitros T."/>
            <person name="Hellsten U."/>
            <person name="Loque D."/>
            <person name="Otillar R."/>
            <person name="Salamov A."/>
            <person name="Schmutz J."/>
            <person name="Shapiro H."/>
            <person name="Lindquist E."/>
            <person name="Lucas S."/>
            <person name="Rokhsar D."/>
            <person name="Grigoriev I.V."/>
        </authorList>
    </citation>
    <scope>NUCLEOTIDE SEQUENCE [LARGE SCALE GENOMIC DNA]</scope>
</reference>
<accession>D8S500</accession>
<evidence type="ECO:0000313" key="2">
    <source>
        <dbReference type="EMBL" id="EFJ20363.1"/>
    </source>
</evidence>
<dbReference type="GO" id="GO:0031146">
    <property type="term" value="P:SCF-dependent proteasomal ubiquitin-dependent protein catabolic process"/>
    <property type="evidence" value="ECO:0000318"/>
    <property type="project" value="GO_Central"/>
</dbReference>
<dbReference type="InterPro" id="IPR036047">
    <property type="entry name" value="F-box-like_dom_sf"/>
</dbReference>
<keyword evidence="3" id="KW-1185">Reference proteome</keyword>
<dbReference type="InterPro" id="IPR001810">
    <property type="entry name" value="F-box_dom"/>
</dbReference>
<protein>
    <recommendedName>
        <fullName evidence="1">F-box domain-containing protein</fullName>
    </recommendedName>
</protein>
<dbReference type="Gramene" id="EFJ20363">
    <property type="protein sequence ID" value="EFJ20363"/>
    <property type="gene ID" value="SELMODRAFT_443865"/>
</dbReference>
<dbReference type="SUPFAM" id="SSF81383">
    <property type="entry name" value="F-box domain"/>
    <property type="match status" value="1"/>
</dbReference>
<dbReference type="HOGENOM" id="CLU_447195_0_0_1"/>
<evidence type="ECO:0000313" key="3">
    <source>
        <dbReference type="Proteomes" id="UP000001514"/>
    </source>
</evidence>
<dbReference type="InParanoid" id="D8S500"/>
<dbReference type="PANTHER" id="PTHR31672">
    <property type="entry name" value="BNACNNG10540D PROTEIN"/>
    <property type="match status" value="1"/>
</dbReference>
<dbReference type="GO" id="GO:0004842">
    <property type="term" value="F:ubiquitin-protein transferase activity"/>
    <property type="evidence" value="ECO:0000318"/>
    <property type="project" value="GO_Central"/>
</dbReference>
<dbReference type="InterPro" id="IPR050796">
    <property type="entry name" value="SCF_F-box_component"/>
</dbReference>
<organism evidence="3">
    <name type="scientific">Selaginella moellendorffii</name>
    <name type="common">Spikemoss</name>
    <dbReference type="NCBI Taxonomy" id="88036"/>
    <lineage>
        <taxon>Eukaryota</taxon>
        <taxon>Viridiplantae</taxon>
        <taxon>Streptophyta</taxon>
        <taxon>Embryophyta</taxon>
        <taxon>Tracheophyta</taxon>
        <taxon>Lycopodiopsida</taxon>
        <taxon>Selaginellales</taxon>
        <taxon>Selaginellaceae</taxon>
        <taxon>Selaginella</taxon>
    </lineage>
</organism>
<name>D8S500_SELML</name>
<dbReference type="EMBL" id="GL377602">
    <property type="protein sequence ID" value="EFJ20363.1"/>
    <property type="molecule type" value="Genomic_DNA"/>
</dbReference>
<dbReference type="AlphaFoldDB" id="D8S500"/>
<dbReference type="Gene3D" id="1.20.1280.50">
    <property type="match status" value="1"/>
</dbReference>
<feature type="domain" description="F-box" evidence="1">
    <location>
        <begin position="1"/>
        <end position="42"/>
    </location>
</feature>
<proteinExistence type="predicted"/>
<dbReference type="KEGG" id="smo:SELMODRAFT_443865"/>